<dbReference type="GO" id="GO:0022857">
    <property type="term" value="F:transmembrane transporter activity"/>
    <property type="evidence" value="ECO:0007669"/>
    <property type="project" value="InterPro"/>
</dbReference>
<protein>
    <recommendedName>
        <fullName evidence="8">EamA domain-containing protein</fullName>
    </recommendedName>
</protein>
<keyword evidence="4 6" id="KW-1133">Transmembrane helix</keyword>
<dbReference type="InterPro" id="IPR037185">
    <property type="entry name" value="EmrE-like"/>
</dbReference>
<dbReference type="Pfam" id="PF00892">
    <property type="entry name" value="EamA"/>
    <property type="match status" value="2"/>
</dbReference>
<reference evidence="9" key="1">
    <citation type="submission" date="2017-07" db="EMBL/GenBank/DDBJ databases">
        <title>Taro Niue Genome Assembly and Annotation.</title>
        <authorList>
            <person name="Atibalentja N."/>
            <person name="Keating K."/>
            <person name="Fields C.J."/>
        </authorList>
    </citation>
    <scope>NUCLEOTIDE SEQUENCE</scope>
    <source>
        <strain evidence="9">Niue_2</strain>
        <tissue evidence="9">Leaf</tissue>
    </source>
</reference>
<proteinExistence type="inferred from homology"/>
<evidence type="ECO:0000256" key="3">
    <source>
        <dbReference type="ARBA" id="ARBA00022692"/>
    </source>
</evidence>
<sequence>MAGHLLLRKNTSLLYCLCFLLTFSSSLTSPVRQFSQVLCSLPAALSLFLSGEANMESQGCFGDFVKKTKPYMAMTCLQFGYAGMNIITKVSLNRGMSHYVLVVYRHAFATLSIAPFALILERKVRPKMTFPIFLQIFVLAALGPVIDQNFYYAGLKFTSPTFSCAMSNILPAMTFVMAVVCRMEKVDIKKVRCQAKVIGTLVTVAGAMLMTLYKGPIMEMVWSKNKEIHSAAAPSAADQSAADKDWVKGSIFLIIATVAWAALFIIQAFTLKRYTAQLSLTTLICFVGTLQAIAVTFVMEHKPSVWTIGFDMNLLAAAYAGIVTSSIAYYVQGLVINERGPVFASAFSPLMMIIVAIMGSFILAEKIYMGGILGAILIVAGLYSVLWGKYKESQAKEASPIPLAMKSVEVNGLATEADEVELHKAKANNNNKEMTSTAQAVVTAPNAPLAELPINKAKEETSV</sequence>
<keyword evidence="3 6" id="KW-0812">Transmembrane</keyword>
<evidence type="ECO:0000256" key="4">
    <source>
        <dbReference type="ARBA" id="ARBA00022989"/>
    </source>
</evidence>
<feature type="domain" description="EamA" evidence="8">
    <location>
        <begin position="76"/>
        <end position="211"/>
    </location>
</feature>
<evidence type="ECO:0000259" key="8">
    <source>
        <dbReference type="Pfam" id="PF00892"/>
    </source>
</evidence>
<keyword evidence="7" id="KW-0732">Signal</keyword>
<evidence type="ECO:0000256" key="5">
    <source>
        <dbReference type="ARBA" id="ARBA00023136"/>
    </source>
</evidence>
<keyword evidence="10" id="KW-1185">Reference proteome</keyword>
<feature type="domain" description="EamA" evidence="8">
    <location>
        <begin position="248"/>
        <end position="386"/>
    </location>
</feature>
<feature type="transmembrane region" description="Helical" evidence="6">
    <location>
        <begin position="305"/>
        <end position="330"/>
    </location>
</feature>
<dbReference type="GO" id="GO:0016020">
    <property type="term" value="C:membrane"/>
    <property type="evidence" value="ECO:0007669"/>
    <property type="project" value="UniProtKB-SubCell"/>
</dbReference>
<feature type="chain" id="PRO_5032620810" description="EamA domain-containing protein" evidence="7">
    <location>
        <begin position="29"/>
        <end position="463"/>
    </location>
</feature>
<name>A0A843V5A2_COLES</name>
<dbReference type="EMBL" id="NMUH01001563">
    <property type="protein sequence ID" value="MQL93442.1"/>
    <property type="molecule type" value="Genomic_DNA"/>
</dbReference>
<evidence type="ECO:0000256" key="7">
    <source>
        <dbReference type="SAM" id="SignalP"/>
    </source>
</evidence>
<dbReference type="OrthoDB" id="1728340at2759"/>
<feature type="transmembrane region" description="Helical" evidence="6">
    <location>
        <begin position="99"/>
        <end position="120"/>
    </location>
</feature>
<evidence type="ECO:0000313" key="10">
    <source>
        <dbReference type="Proteomes" id="UP000652761"/>
    </source>
</evidence>
<comment type="subcellular location">
    <subcellularLocation>
        <location evidence="1">Membrane</location>
        <topology evidence="1">Multi-pass membrane protein</topology>
    </subcellularLocation>
</comment>
<accession>A0A843V5A2</accession>
<evidence type="ECO:0000256" key="1">
    <source>
        <dbReference type="ARBA" id="ARBA00004141"/>
    </source>
</evidence>
<feature type="transmembrane region" description="Helical" evidence="6">
    <location>
        <begin position="160"/>
        <end position="181"/>
    </location>
</feature>
<gene>
    <name evidence="9" type="ORF">Taro_026090</name>
</gene>
<feature type="transmembrane region" description="Helical" evidence="6">
    <location>
        <begin position="342"/>
        <end position="361"/>
    </location>
</feature>
<evidence type="ECO:0000256" key="2">
    <source>
        <dbReference type="ARBA" id="ARBA00007635"/>
    </source>
</evidence>
<dbReference type="Proteomes" id="UP000652761">
    <property type="component" value="Unassembled WGS sequence"/>
</dbReference>
<organism evidence="9 10">
    <name type="scientific">Colocasia esculenta</name>
    <name type="common">Wild taro</name>
    <name type="synonym">Arum esculentum</name>
    <dbReference type="NCBI Taxonomy" id="4460"/>
    <lineage>
        <taxon>Eukaryota</taxon>
        <taxon>Viridiplantae</taxon>
        <taxon>Streptophyta</taxon>
        <taxon>Embryophyta</taxon>
        <taxon>Tracheophyta</taxon>
        <taxon>Spermatophyta</taxon>
        <taxon>Magnoliopsida</taxon>
        <taxon>Liliopsida</taxon>
        <taxon>Araceae</taxon>
        <taxon>Aroideae</taxon>
        <taxon>Colocasieae</taxon>
        <taxon>Colocasia</taxon>
    </lineage>
</organism>
<feature type="transmembrane region" description="Helical" evidence="6">
    <location>
        <begin position="278"/>
        <end position="299"/>
    </location>
</feature>
<feature type="transmembrane region" description="Helical" evidence="6">
    <location>
        <begin position="193"/>
        <end position="213"/>
    </location>
</feature>
<dbReference type="InterPro" id="IPR030184">
    <property type="entry name" value="WAT1-related"/>
</dbReference>
<dbReference type="PANTHER" id="PTHR31218">
    <property type="entry name" value="WAT1-RELATED PROTEIN"/>
    <property type="match status" value="1"/>
</dbReference>
<evidence type="ECO:0000256" key="6">
    <source>
        <dbReference type="SAM" id="Phobius"/>
    </source>
</evidence>
<comment type="similarity">
    <text evidence="2">Belongs to the drug/metabolite transporter (DMT) superfamily. Plant drug/metabolite exporter (P-DME) (TC 2.A.7.4) family.</text>
</comment>
<dbReference type="AlphaFoldDB" id="A0A843V5A2"/>
<keyword evidence="5 6" id="KW-0472">Membrane</keyword>
<evidence type="ECO:0000313" key="9">
    <source>
        <dbReference type="EMBL" id="MQL93442.1"/>
    </source>
</evidence>
<comment type="caution">
    <text evidence="9">The sequence shown here is derived from an EMBL/GenBank/DDBJ whole genome shotgun (WGS) entry which is preliminary data.</text>
</comment>
<dbReference type="SUPFAM" id="SSF103481">
    <property type="entry name" value="Multidrug resistance efflux transporter EmrE"/>
    <property type="match status" value="2"/>
</dbReference>
<dbReference type="InterPro" id="IPR000620">
    <property type="entry name" value="EamA_dom"/>
</dbReference>
<feature type="transmembrane region" description="Helical" evidence="6">
    <location>
        <begin position="132"/>
        <end position="154"/>
    </location>
</feature>
<feature type="transmembrane region" description="Helical" evidence="6">
    <location>
        <begin position="367"/>
        <end position="386"/>
    </location>
</feature>
<feature type="signal peptide" evidence="7">
    <location>
        <begin position="1"/>
        <end position="28"/>
    </location>
</feature>
<feature type="transmembrane region" description="Helical" evidence="6">
    <location>
        <begin position="251"/>
        <end position="271"/>
    </location>
</feature>